<dbReference type="InterPro" id="IPR000157">
    <property type="entry name" value="TIR_dom"/>
</dbReference>
<evidence type="ECO:0000313" key="20">
    <source>
        <dbReference type="EMBL" id="KAI1231839.1"/>
    </source>
</evidence>
<dbReference type="Pfam" id="PF13676">
    <property type="entry name" value="TIR_2"/>
    <property type="match status" value="1"/>
</dbReference>
<dbReference type="FunFam" id="1.10.150.50:FF:000062">
    <property type="entry name" value="Sterile alpha and TIR motif containing 1"/>
    <property type="match status" value="1"/>
</dbReference>
<dbReference type="SMART" id="SM00255">
    <property type="entry name" value="TIR"/>
    <property type="match status" value="1"/>
</dbReference>
<dbReference type="Gene3D" id="3.40.50.10140">
    <property type="entry name" value="Toll/interleukin-1 receptor homology (TIR) domain"/>
    <property type="match status" value="1"/>
</dbReference>
<evidence type="ECO:0000256" key="10">
    <source>
        <dbReference type="ARBA" id="ARBA00024128"/>
    </source>
</evidence>
<organism evidence="19">
    <name type="scientific">Lamprotornis superbus</name>
    <dbReference type="NCBI Taxonomy" id="245042"/>
    <lineage>
        <taxon>Eukaryota</taxon>
        <taxon>Metazoa</taxon>
        <taxon>Chordata</taxon>
        <taxon>Craniata</taxon>
        <taxon>Vertebrata</taxon>
        <taxon>Euteleostomi</taxon>
        <taxon>Archelosauria</taxon>
        <taxon>Archosauria</taxon>
        <taxon>Dinosauria</taxon>
        <taxon>Saurischia</taxon>
        <taxon>Theropoda</taxon>
        <taxon>Coelurosauria</taxon>
        <taxon>Aves</taxon>
        <taxon>Neognathae</taxon>
        <taxon>Neoaves</taxon>
        <taxon>Telluraves</taxon>
        <taxon>Australaves</taxon>
        <taxon>Passeriformes</taxon>
        <taxon>Sturnidae</taxon>
        <taxon>Lamprotornis</taxon>
    </lineage>
</organism>
<evidence type="ECO:0000256" key="15">
    <source>
        <dbReference type="ARBA" id="ARBA00049009"/>
    </source>
</evidence>
<feature type="signal peptide" evidence="16">
    <location>
        <begin position="1"/>
        <end position="18"/>
    </location>
</feature>
<reference evidence="20" key="3">
    <citation type="submission" date="2022-01" db="EMBL/GenBank/DDBJ databases">
        <authorList>
            <person name="Rubenstein D.R."/>
        </authorList>
    </citation>
    <scope>NUCLEOTIDE SEQUENCE</scope>
    <source>
        <strain evidence="20">SS15</strain>
        <tissue evidence="20">Liver</tissue>
    </source>
</reference>
<reference evidence="19" key="1">
    <citation type="submission" date="2020-10" db="EMBL/GenBank/DDBJ databases">
        <title>Feather gene expression reveals the developmental basis of iridescence in African starlings.</title>
        <authorList>
            <person name="Rubenstein D.R."/>
        </authorList>
    </citation>
    <scope>NUCLEOTIDE SEQUENCE</scope>
    <source>
        <strain evidence="19">SS15</strain>
        <tissue evidence="19">Liver</tissue>
    </source>
</reference>
<dbReference type="Pfam" id="PF07647">
    <property type="entry name" value="SAM_2"/>
    <property type="match status" value="2"/>
</dbReference>
<dbReference type="PROSITE" id="PS50105">
    <property type="entry name" value="SAM_DOMAIN"/>
    <property type="match status" value="1"/>
</dbReference>
<dbReference type="InterPro" id="IPR016024">
    <property type="entry name" value="ARM-type_fold"/>
</dbReference>
<name>A0A835NYQ6_9PASS</name>
<comment type="similarity">
    <text evidence="2">Belongs to the SARM1 family.</text>
</comment>
<dbReference type="SUPFAM" id="SSF47769">
    <property type="entry name" value="SAM/Pointed domain"/>
    <property type="match status" value="1"/>
</dbReference>
<dbReference type="PANTHER" id="PTHR22998">
    <property type="entry name" value="SARM1"/>
    <property type="match status" value="1"/>
</dbReference>
<dbReference type="SUPFAM" id="SSF52200">
    <property type="entry name" value="Toll/Interleukin receptor TIR domain"/>
    <property type="match status" value="1"/>
</dbReference>
<dbReference type="EMBL" id="JADDUC020000024">
    <property type="protein sequence ID" value="KAI1231839.1"/>
    <property type="molecule type" value="Genomic_DNA"/>
</dbReference>
<accession>A0A835NYQ6</accession>
<comment type="catalytic activity">
    <reaction evidence="15">
        <text>NADP(+) + H2O = ADP-D-ribose 2'-phosphate + nicotinamide + H(+)</text>
        <dbReference type="Rhea" id="RHEA:19849"/>
        <dbReference type="ChEBI" id="CHEBI:15377"/>
        <dbReference type="ChEBI" id="CHEBI:15378"/>
        <dbReference type="ChEBI" id="CHEBI:17154"/>
        <dbReference type="ChEBI" id="CHEBI:58349"/>
        <dbReference type="ChEBI" id="CHEBI:58673"/>
    </reaction>
    <physiologicalReaction direction="left-to-right" evidence="15">
        <dbReference type="Rhea" id="RHEA:19850"/>
    </physiologicalReaction>
</comment>
<feature type="chain" id="PRO_5032406527" description="NAD(+) hydrolase SARM1" evidence="16">
    <location>
        <begin position="19"/>
        <end position="899"/>
    </location>
</feature>
<dbReference type="SMART" id="SM00454">
    <property type="entry name" value="SAM"/>
    <property type="match status" value="2"/>
</dbReference>
<dbReference type="CDD" id="cd09501">
    <property type="entry name" value="SAM_SARM1-like_repeat1"/>
    <property type="match status" value="1"/>
</dbReference>
<keyword evidence="4" id="KW-0963">Cytoplasm</keyword>
<comment type="caution">
    <text evidence="19">The sequence shown here is derived from an EMBL/GenBank/DDBJ whole genome shotgun (WGS) entry which is preliminary data.</text>
</comment>
<keyword evidence="8" id="KW-0391">Immunity</keyword>
<evidence type="ECO:0000259" key="18">
    <source>
        <dbReference type="PROSITE" id="PS50105"/>
    </source>
</evidence>
<dbReference type="GO" id="GO:0005737">
    <property type="term" value="C:cytoplasm"/>
    <property type="evidence" value="ECO:0007669"/>
    <property type="project" value="UniProtKB-SubCell"/>
</dbReference>
<dbReference type="GO" id="GO:0061809">
    <property type="term" value="F:NAD+ nucleosidase activity, cyclic ADP-ribose generating"/>
    <property type="evidence" value="ECO:0007669"/>
    <property type="project" value="UniProtKB-EC"/>
</dbReference>
<evidence type="ECO:0000256" key="8">
    <source>
        <dbReference type="ARBA" id="ARBA00022859"/>
    </source>
</evidence>
<dbReference type="CDD" id="cd24153">
    <property type="entry name" value="SARM1_N"/>
    <property type="match status" value="1"/>
</dbReference>
<feature type="domain" description="TIR" evidence="17">
    <location>
        <begin position="550"/>
        <end position="693"/>
    </location>
</feature>
<comment type="catalytic activity">
    <reaction evidence="13">
        <text>NAD(+) + H2O = ADP-D-ribose + nicotinamide + H(+)</text>
        <dbReference type="Rhea" id="RHEA:16301"/>
        <dbReference type="ChEBI" id="CHEBI:15377"/>
        <dbReference type="ChEBI" id="CHEBI:15378"/>
        <dbReference type="ChEBI" id="CHEBI:17154"/>
        <dbReference type="ChEBI" id="CHEBI:57540"/>
        <dbReference type="ChEBI" id="CHEBI:57967"/>
        <dbReference type="EC" id="3.2.2.6"/>
    </reaction>
    <physiologicalReaction direction="left-to-right" evidence="13">
        <dbReference type="Rhea" id="RHEA:16302"/>
    </physiologicalReaction>
</comment>
<keyword evidence="7" id="KW-0378">Hydrolase</keyword>
<comment type="subcellular location">
    <subcellularLocation>
        <location evidence="1">Cytoplasm</location>
    </subcellularLocation>
</comment>
<dbReference type="InterPro" id="IPR035897">
    <property type="entry name" value="Toll_tir_struct_dom_sf"/>
</dbReference>
<keyword evidence="16" id="KW-0732">Signal</keyword>
<evidence type="ECO:0000256" key="9">
    <source>
        <dbReference type="ARBA" id="ARBA00023027"/>
    </source>
</evidence>
<dbReference type="EMBL" id="JADDUC010000024">
    <property type="protein sequence ID" value="KAG0124564.1"/>
    <property type="molecule type" value="Genomic_DNA"/>
</dbReference>
<dbReference type="SUPFAM" id="SSF48371">
    <property type="entry name" value="ARM repeat"/>
    <property type="match status" value="1"/>
</dbReference>
<dbReference type="GO" id="GO:0007165">
    <property type="term" value="P:signal transduction"/>
    <property type="evidence" value="ECO:0007669"/>
    <property type="project" value="InterPro"/>
</dbReference>
<dbReference type="GO" id="GO:0003953">
    <property type="term" value="F:NAD+ nucleosidase activity"/>
    <property type="evidence" value="ECO:0007669"/>
    <property type="project" value="InterPro"/>
</dbReference>
<dbReference type="Gene3D" id="1.25.10.10">
    <property type="entry name" value="Leucine-rich Repeat Variant"/>
    <property type="match status" value="1"/>
</dbReference>
<dbReference type="Proteomes" id="UP000618051">
    <property type="component" value="Unassembled WGS sequence"/>
</dbReference>
<dbReference type="GO" id="GO:0045087">
    <property type="term" value="P:innate immune response"/>
    <property type="evidence" value="ECO:0007669"/>
    <property type="project" value="UniProtKB-KW"/>
</dbReference>
<feature type="non-terminal residue" evidence="19">
    <location>
        <position position="899"/>
    </location>
</feature>
<dbReference type="GO" id="GO:0030425">
    <property type="term" value="C:dendrite"/>
    <property type="evidence" value="ECO:0007669"/>
    <property type="project" value="TreeGrafter"/>
</dbReference>
<keyword evidence="21" id="KW-1185">Reference proteome</keyword>
<evidence type="ECO:0000256" key="11">
    <source>
        <dbReference type="ARBA" id="ARBA00031160"/>
    </source>
</evidence>
<protein>
    <recommendedName>
        <fullName evidence="10">NAD(+) hydrolase SARM1</fullName>
        <ecNumber evidence="3">3.2.2.6</ecNumber>
    </recommendedName>
    <alternativeName>
        <fullName evidence="12">NADP(+) hydrolase SARM1</fullName>
    </alternativeName>
    <alternativeName>
        <fullName evidence="11">Sterile alpha and TIR motif-containing protein 1</fullName>
    </alternativeName>
</protein>
<dbReference type="FunFam" id="1.10.150.50:FF:000043">
    <property type="entry name" value="Sterile alpha and TIR motif-containing 1"/>
    <property type="match status" value="1"/>
</dbReference>
<proteinExistence type="inferred from homology"/>
<evidence type="ECO:0000256" key="2">
    <source>
        <dbReference type="ARBA" id="ARBA00008291"/>
    </source>
</evidence>
<dbReference type="InterPro" id="IPR039184">
    <property type="entry name" value="SARM1"/>
</dbReference>
<dbReference type="OrthoDB" id="202764at2759"/>
<evidence type="ECO:0000256" key="14">
    <source>
        <dbReference type="ARBA" id="ARBA00048388"/>
    </source>
</evidence>
<gene>
    <name evidence="20" type="ORF">IHE44_0007477</name>
    <name evidence="19" type="ORF">IHE44_006309</name>
</gene>
<dbReference type="FunFam" id="1.25.10.10:FF:001572">
    <property type="entry name" value="Uncharacterized protein"/>
    <property type="match status" value="1"/>
</dbReference>
<evidence type="ECO:0000313" key="19">
    <source>
        <dbReference type="EMBL" id="KAG0124564.1"/>
    </source>
</evidence>
<keyword evidence="5" id="KW-0399">Innate immunity</keyword>
<dbReference type="GO" id="GO:0035591">
    <property type="term" value="F:signaling adaptor activity"/>
    <property type="evidence" value="ECO:0007669"/>
    <property type="project" value="InterPro"/>
</dbReference>
<evidence type="ECO:0000313" key="21">
    <source>
        <dbReference type="Proteomes" id="UP000618051"/>
    </source>
</evidence>
<sequence>PPMLALLLSLHTLGRSLAMASAERLAVPECVSRAGGWASAREHGGVSPGVGTEVREALERVLPVLRRAIANATQATSPEGLRAALSEVFRLVEEAWGMPAVGRDVAKVLCDVIRLEGGLDLLLNLLYTAELETKCQAGKLLEQILVAENRDRIARIGLGVILNLAKERDVPQLAQSISGILEHMFKHSEETCFQLISDGGLDTILYWCRWTDPAVLRHCAMALANCAMYGGQANQRLMIEKKAAEWLFPLAFSKDDELIRLHACLAITVLATNKEIEKEVERSGTLALVEPFIASLDPEQFAREMLGSSDNIQGRTAQDLQRLVPLLDSSRLEAQCIATFYLCTEAAIKARQKKTQIFSEIGATQSLKRIVCYSTSSTTSALAKKVLRMIGEEVPRRILPTVPNWKSCEVQTWLQQIGFNKYCQRFLDHQVDGDILLRLTEQELQKDLGMDSSITRKRFFRELTELKTFANYSTCDRSNLADWLGGIDPKFRQYTYNLLTCGIDRNFLHRVTEQQLQEDCHIHTGFHRVRILTAARETLHSPITLQTTSNGTDVFISYRRSTGSQLASLLKVHLQLHGFSVFIDVEKLEAGKFEDKLIQSVLSARNFVLVLSPNALDKCMVDPECKDWVHKEIVTALNSGKNIVPVTDHFEWPDPETLPKDMRAVLKFNGIMWSHEYQEATIDKIIRFLQGRSSRDSSAGSENGLDWKMLLAVLVELFYTVAVFYPAPQQISHGLCLQQELVNLSADHHTPTALAELPGAVPTHCWMQFQVALVSSYRSPLNTHWGFLQLLTLKYQEKVELMPRAGKGCSSWEQDHQCLLPTLLVRNHGHPDTNPCIPHPRLLNHLAEAAGSSSCLRRTESFQECLTNIATVLLVHEAEFPHVPELPVKHTTSINLPKA</sequence>
<dbReference type="PANTHER" id="PTHR22998:SF1">
    <property type="entry name" value="NAD(+) HYDROLASE SARM1"/>
    <property type="match status" value="1"/>
</dbReference>
<evidence type="ECO:0000256" key="4">
    <source>
        <dbReference type="ARBA" id="ARBA00022490"/>
    </source>
</evidence>
<dbReference type="InterPro" id="IPR001660">
    <property type="entry name" value="SAM"/>
</dbReference>
<evidence type="ECO:0000256" key="6">
    <source>
        <dbReference type="ARBA" id="ARBA00022737"/>
    </source>
</evidence>
<dbReference type="InterPro" id="IPR013761">
    <property type="entry name" value="SAM/pointed_sf"/>
</dbReference>
<dbReference type="CDD" id="cd09502">
    <property type="entry name" value="SAM_SARM1-like_repeat2"/>
    <property type="match status" value="1"/>
</dbReference>
<reference evidence="20 21" key="2">
    <citation type="journal article" date="2021" name="J. Hered.">
        <title>Feather Gene Expression Elucidates the Developmental Basis of Plumage Iridescence in African Starlings.</title>
        <authorList>
            <person name="Rubenstein D.R."/>
            <person name="Corvelo A."/>
            <person name="MacManes M.D."/>
            <person name="Maia R."/>
            <person name="Narzisi G."/>
            <person name="Rousaki A."/>
            <person name="Vandenabeele P."/>
            <person name="Shawkey M.D."/>
            <person name="Solomon J."/>
        </authorList>
    </citation>
    <scope>NUCLEOTIDE SEQUENCE [LARGE SCALE GENOMIC DNA]</scope>
    <source>
        <strain evidence="20">SS15</strain>
    </source>
</reference>
<evidence type="ECO:0000259" key="17">
    <source>
        <dbReference type="PROSITE" id="PS50104"/>
    </source>
</evidence>
<dbReference type="GO" id="GO:0034128">
    <property type="term" value="P:negative regulation of MyD88-independent toll-like receptor signaling pathway"/>
    <property type="evidence" value="ECO:0007669"/>
    <property type="project" value="InterPro"/>
</dbReference>
<dbReference type="Gene3D" id="1.10.150.50">
    <property type="entry name" value="Transcription Factor, Ets-1"/>
    <property type="match status" value="2"/>
</dbReference>
<evidence type="ECO:0000256" key="3">
    <source>
        <dbReference type="ARBA" id="ARBA00011982"/>
    </source>
</evidence>
<evidence type="ECO:0000256" key="16">
    <source>
        <dbReference type="SAM" id="SignalP"/>
    </source>
</evidence>
<evidence type="ECO:0000256" key="13">
    <source>
        <dbReference type="ARBA" id="ARBA00047304"/>
    </source>
</evidence>
<dbReference type="AlphaFoldDB" id="A0A835NYQ6"/>
<dbReference type="InterPro" id="IPR011989">
    <property type="entry name" value="ARM-like"/>
</dbReference>
<evidence type="ECO:0000256" key="12">
    <source>
        <dbReference type="ARBA" id="ARBA00032222"/>
    </source>
</evidence>
<dbReference type="EC" id="3.2.2.6" evidence="3"/>
<feature type="domain" description="SAM" evidence="18">
    <location>
        <begin position="405"/>
        <end position="469"/>
    </location>
</feature>
<keyword evidence="6" id="KW-0677">Repeat</keyword>
<evidence type="ECO:0000256" key="5">
    <source>
        <dbReference type="ARBA" id="ARBA00022588"/>
    </source>
</evidence>
<evidence type="ECO:0000256" key="1">
    <source>
        <dbReference type="ARBA" id="ARBA00004496"/>
    </source>
</evidence>
<comment type="catalytic activity">
    <reaction evidence="14">
        <text>NAD(+) = cyclic ADP-beta-D-ribose + nicotinamide + H(+)</text>
        <dbReference type="Rhea" id="RHEA:38611"/>
        <dbReference type="ChEBI" id="CHEBI:15378"/>
        <dbReference type="ChEBI" id="CHEBI:17154"/>
        <dbReference type="ChEBI" id="CHEBI:57540"/>
        <dbReference type="ChEBI" id="CHEBI:73672"/>
    </reaction>
    <physiologicalReaction direction="left-to-right" evidence="14">
        <dbReference type="Rhea" id="RHEA:38612"/>
    </physiologicalReaction>
</comment>
<keyword evidence="9" id="KW-0520">NAD</keyword>
<dbReference type="PROSITE" id="PS50104">
    <property type="entry name" value="TIR"/>
    <property type="match status" value="1"/>
</dbReference>
<dbReference type="GO" id="GO:0048678">
    <property type="term" value="P:response to axon injury"/>
    <property type="evidence" value="ECO:0007669"/>
    <property type="project" value="InterPro"/>
</dbReference>
<evidence type="ECO:0000256" key="7">
    <source>
        <dbReference type="ARBA" id="ARBA00022801"/>
    </source>
</evidence>